<dbReference type="Proteomes" id="UP000176377">
    <property type="component" value="Unassembled WGS sequence"/>
</dbReference>
<gene>
    <name evidence="10" type="ORF">A2765_05130</name>
</gene>
<dbReference type="Pfam" id="PF01281">
    <property type="entry name" value="Ribosomal_L9_N"/>
    <property type="match status" value="1"/>
</dbReference>
<dbReference type="InterPro" id="IPR020594">
    <property type="entry name" value="Ribosomal_bL9_bac/chp"/>
</dbReference>
<evidence type="ECO:0000256" key="2">
    <source>
        <dbReference type="ARBA" id="ARBA00022730"/>
    </source>
</evidence>
<keyword evidence="3" id="KW-0694">RNA-binding</keyword>
<keyword evidence="5" id="KW-0687">Ribonucleoprotein</keyword>
<organism evidence="10 11">
    <name type="scientific">Candidatus Kaiserbacteria bacterium RIFCSPHIGHO2_01_FULL_56_24</name>
    <dbReference type="NCBI Taxonomy" id="1798487"/>
    <lineage>
        <taxon>Bacteria</taxon>
        <taxon>Candidatus Kaiseribacteriota</taxon>
    </lineage>
</organism>
<protein>
    <recommendedName>
        <fullName evidence="6">Large ribosomal subunit protein bL9</fullName>
    </recommendedName>
    <alternativeName>
        <fullName evidence="7">50S ribosomal protein L9</fullName>
    </alternativeName>
</protein>
<dbReference type="NCBIfam" id="TIGR00158">
    <property type="entry name" value="L9"/>
    <property type="match status" value="1"/>
</dbReference>
<keyword evidence="4 10" id="KW-0689">Ribosomal protein</keyword>
<dbReference type="InterPro" id="IPR020070">
    <property type="entry name" value="Ribosomal_bL9_N"/>
</dbReference>
<dbReference type="SUPFAM" id="SSF55658">
    <property type="entry name" value="L9 N-domain-like"/>
    <property type="match status" value="1"/>
</dbReference>
<evidence type="ECO:0000256" key="7">
    <source>
        <dbReference type="ARBA" id="ARBA00035456"/>
    </source>
</evidence>
<dbReference type="InterPro" id="IPR036935">
    <property type="entry name" value="Ribosomal_bL9_N_sf"/>
</dbReference>
<reference evidence="10 11" key="1">
    <citation type="journal article" date="2016" name="Nat. Commun.">
        <title>Thousands of microbial genomes shed light on interconnected biogeochemical processes in an aquifer system.</title>
        <authorList>
            <person name="Anantharaman K."/>
            <person name="Brown C.T."/>
            <person name="Hug L.A."/>
            <person name="Sharon I."/>
            <person name="Castelle C.J."/>
            <person name="Probst A.J."/>
            <person name="Thomas B.C."/>
            <person name="Singh A."/>
            <person name="Wilkins M.J."/>
            <person name="Karaoz U."/>
            <person name="Brodie E.L."/>
            <person name="Williams K.H."/>
            <person name="Hubbard S.S."/>
            <person name="Banfield J.F."/>
        </authorList>
    </citation>
    <scope>NUCLEOTIDE SEQUENCE [LARGE SCALE GENOMIC DNA]</scope>
</reference>
<dbReference type="PANTHER" id="PTHR21368">
    <property type="entry name" value="50S RIBOSOMAL PROTEIN L9"/>
    <property type="match status" value="1"/>
</dbReference>
<keyword evidence="2" id="KW-0699">rRNA-binding</keyword>
<dbReference type="AlphaFoldDB" id="A0A1F6D8Q9"/>
<evidence type="ECO:0000313" key="10">
    <source>
        <dbReference type="EMBL" id="OGG57786.1"/>
    </source>
</evidence>
<dbReference type="InterPro" id="IPR036791">
    <property type="entry name" value="Ribosomal_bL9_C_sf"/>
</dbReference>
<feature type="domain" description="Ribosomal protein L9" evidence="8">
    <location>
        <begin position="1"/>
        <end position="47"/>
    </location>
</feature>
<evidence type="ECO:0000256" key="1">
    <source>
        <dbReference type="ARBA" id="ARBA00010605"/>
    </source>
</evidence>
<dbReference type="GO" id="GO:0006412">
    <property type="term" value="P:translation"/>
    <property type="evidence" value="ECO:0007669"/>
    <property type="project" value="InterPro"/>
</dbReference>
<accession>A0A1F6D8Q9</accession>
<comment type="caution">
    <text evidence="10">The sequence shown here is derived from an EMBL/GenBank/DDBJ whole genome shotgun (WGS) entry which is preliminary data.</text>
</comment>
<dbReference type="GO" id="GO:1990904">
    <property type="term" value="C:ribonucleoprotein complex"/>
    <property type="evidence" value="ECO:0007669"/>
    <property type="project" value="UniProtKB-KW"/>
</dbReference>
<dbReference type="Pfam" id="PF03948">
    <property type="entry name" value="Ribosomal_L9_C"/>
    <property type="match status" value="1"/>
</dbReference>
<evidence type="ECO:0000256" key="3">
    <source>
        <dbReference type="ARBA" id="ARBA00022884"/>
    </source>
</evidence>
<dbReference type="SUPFAM" id="SSF55653">
    <property type="entry name" value="Ribosomal protein L9 C-domain"/>
    <property type="match status" value="1"/>
</dbReference>
<dbReference type="GO" id="GO:0003735">
    <property type="term" value="F:structural constituent of ribosome"/>
    <property type="evidence" value="ECO:0007669"/>
    <property type="project" value="InterPro"/>
</dbReference>
<proteinExistence type="inferred from homology"/>
<dbReference type="EMBL" id="MFLA01000045">
    <property type="protein sequence ID" value="OGG57786.1"/>
    <property type="molecule type" value="Genomic_DNA"/>
</dbReference>
<dbReference type="Gene3D" id="3.10.430.100">
    <property type="entry name" value="Ribosomal protein L9, C-terminal domain"/>
    <property type="match status" value="1"/>
</dbReference>
<evidence type="ECO:0000256" key="5">
    <source>
        <dbReference type="ARBA" id="ARBA00023274"/>
    </source>
</evidence>
<feature type="domain" description="Large ribosomal subunit protein bL9 C-terminal" evidence="9">
    <location>
        <begin position="65"/>
        <end position="145"/>
    </location>
</feature>
<dbReference type="Gene3D" id="3.40.5.10">
    <property type="entry name" value="Ribosomal protein L9, N-terminal domain"/>
    <property type="match status" value="1"/>
</dbReference>
<dbReference type="GO" id="GO:0019843">
    <property type="term" value="F:rRNA binding"/>
    <property type="evidence" value="ECO:0007669"/>
    <property type="project" value="UniProtKB-KW"/>
</dbReference>
<sequence length="146" mass="16042">MQVILLRDVTGIGQKGSVKNVSDGHALNYLIPNRLVEMATPEKIKEYEKQKADDAAAAAQKEKEWTELAKHIDGKKIEMKANAGKQGHLYEKISGGHIATAIREQLKITIPPDAVAPKMSIKEIGEWPVEIKLGIHKATIIVTVKS</sequence>
<comment type="similarity">
    <text evidence="1">Belongs to the bacterial ribosomal protein bL9 family.</text>
</comment>
<evidence type="ECO:0000256" key="6">
    <source>
        <dbReference type="ARBA" id="ARBA00035292"/>
    </source>
</evidence>
<evidence type="ECO:0000313" key="11">
    <source>
        <dbReference type="Proteomes" id="UP000176377"/>
    </source>
</evidence>
<dbReference type="InterPro" id="IPR020069">
    <property type="entry name" value="Ribosomal_bL9_C"/>
</dbReference>
<evidence type="ECO:0000256" key="4">
    <source>
        <dbReference type="ARBA" id="ARBA00022980"/>
    </source>
</evidence>
<evidence type="ECO:0000259" key="9">
    <source>
        <dbReference type="Pfam" id="PF03948"/>
    </source>
</evidence>
<dbReference type="InterPro" id="IPR009027">
    <property type="entry name" value="Ribosomal_bL9/RNase_H1_N"/>
</dbReference>
<name>A0A1F6D8Q9_9BACT</name>
<evidence type="ECO:0000259" key="8">
    <source>
        <dbReference type="Pfam" id="PF01281"/>
    </source>
</evidence>
<dbReference type="InterPro" id="IPR000244">
    <property type="entry name" value="Ribosomal_bL9"/>
</dbReference>
<dbReference type="GO" id="GO:0005840">
    <property type="term" value="C:ribosome"/>
    <property type="evidence" value="ECO:0007669"/>
    <property type="project" value="UniProtKB-KW"/>
</dbReference>